<dbReference type="GeneID" id="109467467"/>
<protein>
    <submittedName>
        <fullName evidence="15">Uncharacterized protein LOC109467467 isoform X1</fullName>
    </submittedName>
</protein>
<feature type="compositionally biased region" description="Polar residues" evidence="9">
    <location>
        <begin position="463"/>
        <end position="500"/>
    </location>
</feature>
<dbReference type="PANTHER" id="PTHR27001">
    <property type="entry name" value="OS01G0253100 PROTEIN"/>
    <property type="match status" value="1"/>
</dbReference>
<feature type="compositionally biased region" description="Polar residues" evidence="9">
    <location>
        <begin position="1"/>
        <end position="32"/>
    </location>
</feature>
<evidence type="ECO:0000256" key="6">
    <source>
        <dbReference type="ARBA" id="ARBA00022840"/>
    </source>
</evidence>
<dbReference type="Gene3D" id="1.10.510.10">
    <property type="entry name" value="Transferase(Phosphotransferase) domain 1"/>
    <property type="match status" value="1"/>
</dbReference>
<dbReference type="SUPFAM" id="SSF52129">
    <property type="entry name" value="Caspase-like"/>
    <property type="match status" value="1"/>
</dbReference>
<accession>A0A6P4XWK6</accession>
<dbReference type="GO" id="GO:0004672">
    <property type="term" value="F:protein kinase activity"/>
    <property type="evidence" value="ECO:0007669"/>
    <property type="project" value="InterPro"/>
</dbReference>
<dbReference type="GO" id="GO:0005524">
    <property type="term" value="F:ATP binding"/>
    <property type="evidence" value="ECO:0007669"/>
    <property type="project" value="UniProtKB-KW"/>
</dbReference>
<dbReference type="SMART" id="SM00060">
    <property type="entry name" value="FN3"/>
    <property type="match status" value="1"/>
</dbReference>
<reference evidence="15" key="1">
    <citation type="submission" date="2025-08" db="UniProtKB">
        <authorList>
            <consortium name="RefSeq"/>
        </authorList>
    </citation>
    <scope>IDENTIFICATION</scope>
    <source>
        <tissue evidence="15">Gonad</tissue>
    </source>
</reference>
<evidence type="ECO:0000256" key="4">
    <source>
        <dbReference type="ARBA" id="ARBA00022801"/>
    </source>
</evidence>
<feature type="region of interest" description="Disordered" evidence="9">
    <location>
        <begin position="1"/>
        <end position="83"/>
    </location>
</feature>
<comment type="similarity">
    <text evidence="1 8">Belongs to the peptidase C14A family.</text>
</comment>
<evidence type="ECO:0000259" key="13">
    <source>
        <dbReference type="PROSITE" id="PS50853"/>
    </source>
</evidence>
<keyword evidence="2" id="KW-0645">Protease</keyword>
<dbReference type="SMART" id="SM00115">
    <property type="entry name" value="CASc"/>
    <property type="match status" value="1"/>
</dbReference>
<dbReference type="PROSITE" id="PS50853">
    <property type="entry name" value="FN3"/>
    <property type="match status" value="1"/>
</dbReference>
<dbReference type="InterPro" id="IPR016129">
    <property type="entry name" value="Caspase_his_AS"/>
</dbReference>
<dbReference type="PANTHER" id="PTHR27001:SF931">
    <property type="entry name" value="OS11G0664100 PROTEIN"/>
    <property type="match status" value="1"/>
</dbReference>
<dbReference type="Gene3D" id="3.30.200.20">
    <property type="entry name" value="Phosphorylase Kinase, domain 1"/>
    <property type="match status" value="1"/>
</dbReference>
<dbReference type="InterPro" id="IPR000719">
    <property type="entry name" value="Prot_kinase_dom"/>
</dbReference>
<evidence type="ECO:0000256" key="5">
    <source>
        <dbReference type="ARBA" id="ARBA00022807"/>
    </source>
</evidence>
<dbReference type="InterPro" id="IPR033139">
    <property type="entry name" value="Caspase_cys_AS"/>
</dbReference>
<keyword evidence="7" id="KW-0865">Zymogen</keyword>
<dbReference type="Proteomes" id="UP000515135">
    <property type="component" value="Unplaced"/>
</dbReference>
<feature type="domain" description="Protein kinase" evidence="10">
    <location>
        <begin position="584"/>
        <end position="873"/>
    </location>
</feature>
<dbReference type="PROSITE" id="PS50207">
    <property type="entry name" value="CASPASE_P10"/>
    <property type="match status" value="1"/>
</dbReference>
<sequence length="1165" mass="129236">MEQFNQALDLSNQELYRSSTATGEYNTSSLTQEKVFDNEEPDHDDSGSSGIGGPSPTTSESPSDDEEGNRSATATGITAGEVYTRIEELETEAEASRSQDRKGEIYRELADLHDLLKREKSGKLGICVRSLYSESVPRDLHDSTHGGSLEARTDQCLTELVNTQDAESVPNIETMKTDVSLLWKRPEQHAIPYHGIIKVSAKEMKLADDYALQREEGSEGAFERLCDYIVNNKERMAPIVDYLNSIGVQVYDIKRGCIELWVGCFNHEFADHLQEEEGIESLKTRLQSQVFHPALLKEFGLESLELKITFKFSPVADTVTFDLEEDFIEISCEKDHEHEDDAPIKSLDKPGDIRIAPSDVTENSISITWADASATKDYSISITPPDGDNPTGRVGDGAPLEYTFINLTPGTLYNISVTTAGDEIGNAASTVQLRTKPATIDSLDGSTTGGEAAYQEARGLTTPPLQNPTGGSTSRSTDASLSDESLHLQSGDNMQDNLASNRPDITDVRPDDFSTSDEETMPNAPPEDANEAAMGAPAASDQLSPSETWEQMEEGADGDQPVYDTERRLYIFTKAHIEKMTENFSPLKKIAHGAFGPVYYLEKFSYDGPLKGRQMAVKVNRSDDQGRREFMQELAMAGSRHPHLLPLFGICEDESCLSLVSPYMANKDLKSWIQDKTSPTDWKTRLVIGLDLISAIRYYHQKTEGPNKRFHCDVKSANVFLDAQLRARLGDPGLMREVSKDKTHLTQTGYDWGTPYYQDPFCLKYGKYHEKSDLYSAGKVLLELFTSITADKQENGRLLFEVWSEDLDYFDKQSDGTKLCEAADRSSAVGWPECNEDDTSVTQQFAKLIIGCLQEHPKDRITLKELYQKQKVLVQTSAAIGKHNKAVPDWCMHCLTCKPCPIPMACGCALLCSACMKSDNEALYCPNHHMDTTGLDTAFYTNAALPFPVQNGVAVIINNMNFQSNINLSRRGGAEDTRRLRDTFEMLGMSVTCYEDKTGGDIISLLRHVNLADHSVNDCFLVCIMSHGSQGKVYGSDGVGLDLQDLTEPLTERSCPNLAGKPKVFLIQACRGDCNVNANRDFSLPKAPNIYLGMATQPCHIACRSETEGNPFIKCITKVLAEEVGRMDLLQIMTKVTKMMNTDWVNSTFSISTLMRNLYFGLPKT</sequence>
<dbReference type="Pfam" id="PF00656">
    <property type="entry name" value="Peptidase_C14"/>
    <property type="match status" value="1"/>
</dbReference>
<gene>
    <name evidence="15" type="primary">LOC109467467</name>
</gene>
<name>A0A6P4XWK6_BRABE</name>
<evidence type="ECO:0000256" key="2">
    <source>
        <dbReference type="ARBA" id="ARBA00022670"/>
    </source>
</evidence>
<dbReference type="InterPro" id="IPR011600">
    <property type="entry name" value="Pept_C14_caspase"/>
</dbReference>
<dbReference type="InterPro" id="IPR011009">
    <property type="entry name" value="Kinase-like_dom_sf"/>
</dbReference>
<dbReference type="SUPFAM" id="SSF49265">
    <property type="entry name" value="Fibronectin type III"/>
    <property type="match status" value="1"/>
</dbReference>
<keyword evidence="14" id="KW-1185">Reference proteome</keyword>
<evidence type="ECO:0000256" key="7">
    <source>
        <dbReference type="ARBA" id="ARBA00023145"/>
    </source>
</evidence>
<dbReference type="Gene3D" id="3.40.50.1460">
    <property type="match status" value="1"/>
</dbReference>
<dbReference type="SMART" id="SM00220">
    <property type="entry name" value="S_TKc"/>
    <property type="match status" value="1"/>
</dbReference>
<proteinExistence type="inferred from homology"/>
<dbReference type="KEGG" id="bbel:109467467"/>
<dbReference type="InterPro" id="IPR002138">
    <property type="entry name" value="Pept_C14_p10"/>
</dbReference>
<evidence type="ECO:0000259" key="10">
    <source>
        <dbReference type="PROSITE" id="PS50011"/>
    </source>
</evidence>
<evidence type="ECO:0000256" key="1">
    <source>
        <dbReference type="ARBA" id="ARBA00010134"/>
    </source>
</evidence>
<keyword evidence="6" id="KW-0067">ATP-binding</keyword>
<evidence type="ECO:0000313" key="14">
    <source>
        <dbReference type="Proteomes" id="UP000515135"/>
    </source>
</evidence>
<dbReference type="InterPro" id="IPR001309">
    <property type="entry name" value="Pept_C14_p20"/>
</dbReference>
<dbReference type="PROSITE" id="PS01121">
    <property type="entry name" value="CASPASE_HIS"/>
    <property type="match status" value="1"/>
</dbReference>
<dbReference type="InterPro" id="IPR029030">
    <property type="entry name" value="Caspase-like_dom_sf"/>
</dbReference>
<dbReference type="Gene3D" id="2.60.40.10">
    <property type="entry name" value="Immunoglobulins"/>
    <property type="match status" value="1"/>
</dbReference>
<dbReference type="InterPro" id="IPR003961">
    <property type="entry name" value="FN3_dom"/>
</dbReference>
<feature type="domain" description="Caspase family p20" evidence="12">
    <location>
        <begin position="950"/>
        <end position="1074"/>
    </location>
</feature>
<dbReference type="OrthoDB" id="5961431at2759"/>
<dbReference type="GO" id="GO:0004197">
    <property type="term" value="F:cysteine-type endopeptidase activity"/>
    <property type="evidence" value="ECO:0007669"/>
    <property type="project" value="InterPro"/>
</dbReference>
<dbReference type="PROSITE" id="PS50208">
    <property type="entry name" value="CASPASE_P20"/>
    <property type="match status" value="1"/>
</dbReference>
<feature type="region of interest" description="Disordered" evidence="9">
    <location>
        <begin position="457"/>
        <end position="542"/>
    </location>
</feature>
<dbReference type="GO" id="GO:0006508">
    <property type="term" value="P:proteolysis"/>
    <property type="evidence" value="ECO:0007669"/>
    <property type="project" value="UniProtKB-KW"/>
</dbReference>
<dbReference type="SUPFAM" id="SSF56112">
    <property type="entry name" value="Protein kinase-like (PK-like)"/>
    <property type="match status" value="1"/>
</dbReference>
<evidence type="ECO:0000313" key="15">
    <source>
        <dbReference type="RefSeq" id="XP_019621030.1"/>
    </source>
</evidence>
<organism evidence="14 15">
    <name type="scientific">Branchiostoma belcheri</name>
    <name type="common">Amphioxus</name>
    <dbReference type="NCBI Taxonomy" id="7741"/>
    <lineage>
        <taxon>Eukaryota</taxon>
        <taxon>Metazoa</taxon>
        <taxon>Chordata</taxon>
        <taxon>Cephalochordata</taxon>
        <taxon>Leptocardii</taxon>
        <taxon>Amphioxiformes</taxon>
        <taxon>Branchiostomatidae</taxon>
        <taxon>Branchiostoma</taxon>
    </lineage>
</organism>
<dbReference type="GO" id="GO:0005886">
    <property type="term" value="C:plasma membrane"/>
    <property type="evidence" value="ECO:0007669"/>
    <property type="project" value="TreeGrafter"/>
</dbReference>
<dbReference type="Pfam" id="PF00041">
    <property type="entry name" value="fn3"/>
    <property type="match status" value="1"/>
</dbReference>
<dbReference type="InterPro" id="IPR015917">
    <property type="entry name" value="Pept_C14A"/>
</dbReference>
<dbReference type="InterPro" id="IPR036116">
    <property type="entry name" value="FN3_sf"/>
</dbReference>
<keyword evidence="4" id="KW-0378">Hydrolase</keyword>
<dbReference type="Pfam" id="PF00069">
    <property type="entry name" value="Pkinase"/>
    <property type="match status" value="1"/>
</dbReference>
<keyword evidence="3" id="KW-0547">Nucleotide-binding</keyword>
<dbReference type="CDD" id="cd00063">
    <property type="entry name" value="FN3"/>
    <property type="match status" value="1"/>
</dbReference>
<dbReference type="PROSITE" id="PS50011">
    <property type="entry name" value="PROTEIN_KINASE_DOM"/>
    <property type="match status" value="1"/>
</dbReference>
<feature type="domain" description="Fibronectin type-III" evidence="13">
    <location>
        <begin position="349"/>
        <end position="438"/>
    </location>
</feature>
<evidence type="ECO:0000259" key="11">
    <source>
        <dbReference type="PROSITE" id="PS50207"/>
    </source>
</evidence>
<dbReference type="InterPro" id="IPR013783">
    <property type="entry name" value="Ig-like_fold"/>
</dbReference>
<evidence type="ECO:0000256" key="3">
    <source>
        <dbReference type="ARBA" id="ARBA00022741"/>
    </source>
</evidence>
<keyword evidence="5" id="KW-0788">Thiol protease</keyword>
<dbReference type="PROSITE" id="PS01122">
    <property type="entry name" value="CASPASE_CYS"/>
    <property type="match status" value="1"/>
</dbReference>
<evidence type="ECO:0000259" key="12">
    <source>
        <dbReference type="PROSITE" id="PS50208"/>
    </source>
</evidence>
<dbReference type="AlphaFoldDB" id="A0A6P4XWK6"/>
<evidence type="ECO:0000256" key="8">
    <source>
        <dbReference type="RuleBase" id="RU003971"/>
    </source>
</evidence>
<dbReference type="RefSeq" id="XP_019621030.1">
    <property type="nucleotide sequence ID" value="XM_019765471.1"/>
</dbReference>
<evidence type="ECO:0000256" key="9">
    <source>
        <dbReference type="SAM" id="MobiDB-lite"/>
    </source>
</evidence>
<feature type="domain" description="Caspase family p10" evidence="11">
    <location>
        <begin position="1084"/>
        <end position="1148"/>
    </location>
</feature>
<dbReference type="PRINTS" id="PR00376">
    <property type="entry name" value="IL1BCENZYME"/>
</dbReference>